<keyword evidence="3" id="KW-1185">Reference proteome</keyword>
<evidence type="ECO:0000256" key="1">
    <source>
        <dbReference type="SAM" id="Phobius"/>
    </source>
</evidence>
<keyword evidence="1" id="KW-0472">Membrane</keyword>
<keyword evidence="1" id="KW-0812">Transmembrane</keyword>
<evidence type="ECO:0000313" key="3">
    <source>
        <dbReference type="Proteomes" id="UP000326198"/>
    </source>
</evidence>
<organism evidence="2 3">
    <name type="scientific">Aspergillus bertholletiae</name>
    <dbReference type="NCBI Taxonomy" id="1226010"/>
    <lineage>
        <taxon>Eukaryota</taxon>
        <taxon>Fungi</taxon>
        <taxon>Dikarya</taxon>
        <taxon>Ascomycota</taxon>
        <taxon>Pezizomycotina</taxon>
        <taxon>Eurotiomycetes</taxon>
        <taxon>Eurotiomycetidae</taxon>
        <taxon>Eurotiales</taxon>
        <taxon>Aspergillaceae</taxon>
        <taxon>Aspergillus</taxon>
        <taxon>Aspergillus subgen. Circumdati</taxon>
    </lineage>
</organism>
<dbReference type="EMBL" id="ML736234">
    <property type="protein sequence ID" value="KAE8376787.1"/>
    <property type="molecule type" value="Genomic_DNA"/>
</dbReference>
<feature type="transmembrane region" description="Helical" evidence="1">
    <location>
        <begin position="85"/>
        <end position="107"/>
    </location>
</feature>
<name>A0A5N7B3V2_9EURO</name>
<reference evidence="2 3" key="1">
    <citation type="submission" date="2019-04" db="EMBL/GenBank/DDBJ databases">
        <title>Friends and foes A comparative genomics studyof 23 Aspergillus species from section Flavi.</title>
        <authorList>
            <consortium name="DOE Joint Genome Institute"/>
            <person name="Kjaerbolling I."/>
            <person name="Vesth T."/>
            <person name="Frisvad J.C."/>
            <person name="Nybo J.L."/>
            <person name="Theobald S."/>
            <person name="Kildgaard S."/>
            <person name="Isbrandt T."/>
            <person name="Kuo A."/>
            <person name="Sato A."/>
            <person name="Lyhne E.K."/>
            <person name="Kogle M.E."/>
            <person name="Wiebenga A."/>
            <person name="Kun R.S."/>
            <person name="Lubbers R.J."/>
            <person name="Makela M.R."/>
            <person name="Barry K."/>
            <person name="Chovatia M."/>
            <person name="Clum A."/>
            <person name="Daum C."/>
            <person name="Haridas S."/>
            <person name="He G."/>
            <person name="LaButti K."/>
            <person name="Lipzen A."/>
            <person name="Mondo S."/>
            <person name="Riley R."/>
            <person name="Salamov A."/>
            <person name="Simmons B.A."/>
            <person name="Magnuson J.K."/>
            <person name="Henrissat B."/>
            <person name="Mortensen U.H."/>
            <person name="Larsen T.O."/>
            <person name="Devries R.P."/>
            <person name="Grigoriev I.V."/>
            <person name="Machida M."/>
            <person name="Baker S.E."/>
            <person name="Andersen M.R."/>
        </authorList>
    </citation>
    <scope>NUCLEOTIDE SEQUENCE [LARGE SCALE GENOMIC DNA]</scope>
    <source>
        <strain evidence="2 3">IBT 29228</strain>
    </source>
</reference>
<keyword evidence="1" id="KW-1133">Transmembrane helix</keyword>
<proteinExistence type="predicted"/>
<feature type="transmembrane region" description="Helical" evidence="1">
    <location>
        <begin position="14"/>
        <end position="35"/>
    </location>
</feature>
<dbReference type="Proteomes" id="UP000326198">
    <property type="component" value="Unassembled WGS sequence"/>
</dbReference>
<dbReference type="OrthoDB" id="4469909at2759"/>
<gene>
    <name evidence="2" type="ORF">BDV26DRAFT_264990</name>
</gene>
<accession>A0A5N7B3V2</accession>
<evidence type="ECO:0000313" key="2">
    <source>
        <dbReference type="EMBL" id="KAE8376787.1"/>
    </source>
</evidence>
<dbReference type="AlphaFoldDB" id="A0A5N7B3V2"/>
<sequence>MAVAIFFVLGAREWYFAAIGTLNLVMTAILVAGIAMQSTVLPSTYAGCNGLAASWRQALPIDMRDSPTASEASLHSACQRMVEHWAFAIAIVGLYMPYSLLMMFHGVRGIMYPRAPRRPRPKNTKSVMVQAAIYFAFRYIAKLFQRLNPRTGTPPKQVATRQDNAVNRRSNLATGLRRGEKFVGLSPRVLPSNVLLNIASYSHYVDILNLHAAYGSLFHAYIGNEGEESKLEELRVYTCSSEKAKQECRLCRAQICESCWASTLAPSTPMRRHLESCSPSCSSCFYKSYVLKITPSCDMDSISNAEPRYQYNHKNTCRNCAMMTDSERIRMVVLEDEAELYKFSKEPLSCASCKKNLPASGPRWWICPCGQECRQSIHLPWGPGDKS</sequence>
<protein>
    <submittedName>
        <fullName evidence="2">Uncharacterized protein</fullName>
    </submittedName>
</protein>